<dbReference type="Proteomes" id="UP000549394">
    <property type="component" value="Unassembled WGS sequence"/>
</dbReference>
<dbReference type="Gene3D" id="3.80.10.10">
    <property type="entry name" value="Ribonuclease Inhibitor"/>
    <property type="match status" value="2"/>
</dbReference>
<dbReference type="SUPFAM" id="SSF52047">
    <property type="entry name" value="RNI-like"/>
    <property type="match status" value="3"/>
</dbReference>
<evidence type="ECO:0000313" key="1">
    <source>
        <dbReference type="EMBL" id="CAD5111588.1"/>
    </source>
</evidence>
<dbReference type="PANTHER" id="PTHR24109">
    <property type="entry name" value="LEUCINE-RICH REPEAT-CONTAINING PROTEIN 31"/>
    <property type="match status" value="1"/>
</dbReference>
<evidence type="ECO:0000313" key="2">
    <source>
        <dbReference type="Proteomes" id="UP000549394"/>
    </source>
</evidence>
<name>A0A7I8V7P8_9ANNE</name>
<reference evidence="1 2" key="1">
    <citation type="submission" date="2020-08" db="EMBL/GenBank/DDBJ databases">
        <authorList>
            <person name="Hejnol A."/>
        </authorList>
    </citation>
    <scope>NUCLEOTIDE SEQUENCE [LARGE SCALE GENOMIC DNA]</scope>
</reference>
<gene>
    <name evidence="1" type="ORF">DGYR_LOCUS857</name>
</gene>
<dbReference type="PANTHER" id="PTHR24109:SF3">
    <property type="entry name" value="LEUCINE-RICH REPEAT-CONTAINING PROTEIN 31"/>
    <property type="match status" value="1"/>
</dbReference>
<dbReference type="SMART" id="SM00368">
    <property type="entry name" value="LRR_RI"/>
    <property type="match status" value="6"/>
</dbReference>
<dbReference type="OrthoDB" id="120976at2759"/>
<sequence length="775" mass="86889">MVVVSTLGILSTRVITDNLHLLSRICRENSIIIPSLIGTQIFEFANSFDEPFTVNELNFFTNDIVSLSSVSLKGAKYGKAKDLAFLTNHPIKSLTLYAFSSIFNLPTLYTLEHLHLKYCNLQDFEYLSLGEQLLDCPHLKSLTFEKITNAGIIFKVNLSEPKASLNSLSSISITRCDLTEEEGFIIGEFLEKCTSLQEFDLSFSGNCWGDSFQKICDGLKSSSKYLSKVNLHNCGLTERESVYLGDLLEECNSLQEIDLSSNSKCWRGFERICSGLKCSWKSLHSIHLPFCNLDEEQSFWLGDLLQQCNNIQDISLCYNSNTGSGFEKICKGLKSSSNSLFNLNLYGCQLTEEQSIWLANFLEACHSLKNVNLVYITNSESGFITICDALKSSCNSLSTIAVYLVNLNKEQSVSLGDLLEKCTRLEDINIDYLCNCDDGLSSICNGLTSSSNTLSTIHVENCAFTEEQSVWMGDFLKECHSLKTIIWNNKCHGFKNICNGLKSSSNSLLKIDFRYNLFTEDESYWLGEFLEECTRLESVNLGNCKKFRNGFVKVCLGLKSSSNSLFKLKLNKCSLTDEQCCCLGNLLSECNSLRILHIDNFMCSGSGFRKVLSRQTSLANSLVKFSFKNSLKVEEHFNSVGEFLKECKGLKKADSSYNYSLGKCYSKVFDGLKSSSKSLLKLNLSDCRLTKENSVCLADFLTECCCLEDVYLSHNYNMRDGFEKICDGLVSSSNSLLSLCVLECYFTEAQTNWLRNLLSSCRVLQSVSLGVNVDI</sequence>
<dbReference type="InterPro" id="IPR032675">
    <property type="entry name" value="LRR_dom_sf"/>
</dbReference>
<comment type="caution">
    <text evidence="1">The sequence shown here is derived from an EMBL/GenBank/DDBJ whole genome shotgun (WGS) entry which is preliminary data.</text>
</comment>
<dbReference type="AlphaFoldDB" id="A0A7I8V7P8"/>
<dbReference type="InterPro" id="IPR042419">
    <property type="entry name" value="LRC31"/>
</dbReference>
<proteinExistence type="predicted"/>
<protein>
    <submittedName>
        <fullName evidence="1">Uncharacterized protein</fullName>
    </submittedName>
</protein>
<accession>A0A7I8V7P8</accession>
<keyword evidence="2" id="KW-1185">Reference proteome</keyword>
<organism evidence="1 2">
    <name type="scientific">Dimorphilus gyrociliatus</name>
    <dbReference type="NCBI Taxonomy" id="2664684"/>
    <lineage>
        <taxon>Eukaryota</taxon>
        <taxon>Metazoa</taxon>
        <taxon>Spiralia</taxon>
        <taxon>Lophotrochozoa</taxon>
        <taxon>Annelida</taxon>
        <taxon>Polychaeta</taxon>
        <taxon>Polychaeta incertae sedis</taxon>
        <taxon>Dinophilidae</taxon>
        <taxon>Dimorphilus</taxon>
    </lineage>
</organism>
<dbReference type="EMBL" id="CAJFCJ010000001">
    <property type="protein sequence ID" value="CAD5111588.1"/>
    <property type="molecule type" value="Genomic_DNA"/>
</dbReference>